<dbReference type="PROSITE" id="PS50175">
    <property type="entry name" value="ASP_PROT_RETROV"/>
    <property type="match status" value="1"/>
</dbReference>
<sequence length="160" mass="16727">SGSLSLDLATTIDVTLIDMKPVKIPTGIKGPVMHKEKPCGALLLGRSSAGLKGLFVLPGVIDADFTGEILIVAMTLYPPLTIPAGSKIAQLVPTLQLTEAASSIMHRQRGPDGFRSTGSMALLCLPMEGRPKAPVLSENGQQRLQLSALLDTGADITIIS</sequence>
<evidence type="ECO:0000313" key="6">
    <source>
        <dbReference type="Proteomes" id="UP000539920"/>
    </source>
</evidence>
<dbReference type="SUPFAM" id="SSF50630">
    <property type="entry name" value="Acid proteases"/>
    <property type="match status" value="1"/>
</dbReference>
<dbReference type="Pfam" id="PF00692">
    <property type="entry name" value="dUTPase"/>
    <property type="match status" value="1"/>
</dbReference>
<evidence type="ECO:0000256" key="1">
    <source>
        <dbReference type="ARBA" id="ARBA00022670"/>
    </source>
</evidence>
<organism evidence="5 6">
    <name type="scientific">Ploceus nigricollis</name>
    <dbReference type="NCBI Taxonomy" id="441696"/>
    <lineage>
        <taxon>Eukaryota</taxon>
        <taxon>Metazoa</taxon>
        <taxon>Chordata</taxon>
        <taxon>Craniata</taxon>
        <taxon>Vertebrata</taxon>
        <taxon>Euteleostomi</taxon>
        <taxon>Archelosauria</taxon>
        <taxon>Archosauria</taxon>
        <taxon>Dinosauria</taxon>
        <taxon>Saurischia</taxon>
        <taxon>Theropoda</taxon>
        <taxon>Coelurosauria</taxon>
        <taxon>Aves</taxon>
        <taxon>Neognathae</taxon>
        <taxon>Neoaves</taxon>
        <taxon>Telluraves</taxon>
        <taxon>Australaves</taxon>
        <taxon>Passeriformes</taxon>
        <taxon>Passeroidea</taxon>
        <taxon>Ploceidae</taxon>
        <taxon>Ploceinae</taxon>
        <taxon>Ploceus</taxon>
    </lineage>
</organism>
<feature type="non-terminal residue" evidence="5">
    <location>
        <position position="1"/>
    </location>
</feature>
<protein>
    <submittedName>
        <fullName evidence="5">POK9 protein</fullName>
    </submittedName>
</protein>
<name>A0A7L0YE70_9PASE</name>
<dbReference type="Gene3D" id="2.70.40.10">
    <property type="match status" value="1"/>
</dbReference>
<dbReference type="CDD" id="cd07557">
    <property type="entry name" value="trimeric_dUTPase"/>
    <property type="match status" value="1"/>
</dbReference>
<dbReference type="EMBL" id="VXBC01003124">
    <property type="protein sequence ID" value="NXM13096.1"/>
    <property type="molecule type" value="Genomic_DNA"/>
</dbReference>
<keyword evidence="3" id="KW-0378">Hydrolase</keyword>
<proteinExistence type="predicted"/>
<accession>A0A7L0YE70</accession>
<evidence type="ECO:0000259" key="4">
    <source>
        <dbReference type="PROSITE" id="PS50175"/>
    </source>
</evidence>
<keyword evidence="2" id="KW-0064">Aspartyl protease</keyword>
<dbReference type="InterPro" id="IPR036157">
    <property type="entry name" value="dUTPase-like_sf"/>
</dbReference>
<keyword evidence="6" id="KW-1185">Reference proteome</keyword>
<reference evidence="5 6" key="1">
    <citation type="submission" date="2019-09" db="EMBL/GenBank/DDBJ databases">
        <title>Bird 10,000 Genomes (B10K) Project - Family phase.</title>
        <authorList>
            <person name="Zhang G."/>
        </authorList>
    </citation>
    <scope>NUCLEOTIDE SEQUENCE [LARGE SCALE GENOMIC DNA]</scope>
    <source>
        <strain evidence="5">B10K-DU-001-79</strain>
        <tissue evidence="5">Muscle</tissue>
    </source>
</reference>
<dbReference type="PANTHER" id="PTHR19422:SF123">
    <property type="entry name" value="RT1 CLASS I, LOCUS CE15"/>
    <property type="match status" value="1"/>
</dbReference>
<dbReference type="InterPro" id="IPR001995">
    <property type="entry name" value="Peptidase_A2_cat"/>
</dbReference>
<comment type="caution">
    <text evidence="5">The sequence shown here is derived from an EMBL/GenBank/DDBJ whole genome shotgun (WGS) entry which is preliminary data.</text>
</comment>
<dbReference type="AlphaFoldDB" id="A0A7L0YE70"/>
<feature type="domain" description="Peptidase A2" evidence="4">
    <location>
        <begin position="146"/>
        <end position="160"/>
    </location>
</feature>
<dbReference type="GO" id="GO:0006508">
    <property type="term" value="P:proteolysis"/>
    <property type="evidence" value="ECO:0007669"/>
    <property type="project" value="UniProtKB-KW"/>
</dbReference>
<evidence type="ECO:0000313" key="5">
    <source>
        <dbReference type="EMBL" id="NXM13096.1"/>
    </source>
</evidence>
<dbReference type="SUPFAM" id="SSF51283">
    <property type="entry name" value="dUTPase-like"/>
    <property type="match status" value="1"/>
</dbReference>
<evidence type="ECO:0000256" key="3">
    <source>
        <dbReference type="ARBA" id="ARBA00022801"/>
    </source>
</evidence>
<dbReference type="Proteomes" id="UP000539920">
    <property type="component" value="Unassembled WGS sequence"/>
</dbReference>
<dbReference type="InterPro" id="IPR021109">
    <property type="entry name" value="Peptidase_aspartic_dom_sf"/>
</dbReference>
<keyword evidence="1" id="KW-0645">Protease</keyword>
<dbReference type="PROSITE" id="PS00141">
    <property type="entry name" value="ASP_PROTEASE"/>
    <property type="match status" value="1"/>
</dbReference>
<dbReference type="InterPro" id="IPR033704">
    <property type="entry name" value="dUTPase_trimeric"/>
</dbReference>
<evidence type="ECO:0000256" key="2">
    <source>
        <dbReference type="ARBA" id="ARBA00022750"/>
    </source>
</evidence>
<dbReference type="InterPro" id="IPR051592">
    <property type="entry name" value="HERV-K_Pro_peptidase_A2"/>
</dbReference>
<dbReference type="PANTHER" id="PTHR19422">
    <property type="entry name" value="GAG RETROVIRAL POLYPROTEIN"/>
    <property type="match status" value="1"/>
</dbReference>
<dbReference type="InterPro" id="IPR029054">
    <property type="entry name" value="dUTPase-like"/>
</dbReference>
<dbReference type="GO" id="GO:0004190">
    <property type="term" value="F:aspartic-type endopeptidase activity"/>
    <property type="evidence" value="ECO:0007669"/>
    <property type="project" value="UniProtKB-KW"/>
</dbReference>
<feature type="non-terminal residue" evidence="5">
    <location>
        <position position="160"/>
    </location>
</feature>
<dbReference type="InterPro" id="IPR001969">
    <property type="entry name" value="Aspartic_peptidase_AS"/>
</dbReference>
<gene>
    <name evidence="5" type="primary">Ervk9_2</name>
    <name evidence="5" type="ORF">PLONIG_R11399</name>
</gene>